<proteinExistence type="inferred from homology"/>
<dbReference type="STRING" id="71717.A0A4Y7TM97"/>
<dbReference type="FunFam" id="1.20.1420.30:FF:000024">
    <property type="entry name" value="Calcium/proton exchanger, variant"/>
    <property type="match status" value="1"/>
</dbReference>
<evidence type="ECO:0000256" key="8">
    <source>
        <dbReference type="SAM" id="MobiDB-lite"/>
    </source>
</evidence>
<dbReference type="GO" id="GO:0012505">
    <property type="term" value="C:endomembrane system"/>
    <property type="evidence" value="ECO:0007669"/>
    <property type="project" value="UniProtKB-SubCell"/>
</dbReference>
<evidence type="ECO:0000256" key="1">
    <source>
        <dbReference type="ARBA" id="ARBA00004127"/>
    </source>
</evidence>
<feature type="transmembrane region" description="Helical" evidence="9">
    <location>
        <begin position="381"/>
        <end position="399"/>
    </location>
</feature>
<sequence length="542" mass="59099">MSSNTRDPKLSDDPPFSPSSPTPFYSPHATTEEQNKELRMDESISAQSTAVASASNHVNGGPKPRRHTTRGSTLSQIRERTAEMFKPSKKIVAEPTVLRSIWNFWTSSYLNVLLVFIPISWILHFVLHEDEGHRKDIAVFITSFIAIIPLAKLLGFATEELSLRVGQTLAGLLNATLGNAVELIVAIIALVKCELRVVQASLIGSILSNLLLVLGMCFFAGGMRFSEQGFGISATQLNSSLLTVSVIAVLLPAAFHFSVPDLDDATEALDILAVSHGVSIILLVIYVGYLVFQLFSHANLYEDTGDHIFQSTGYHADKKRQVKKFGKAVGNAMRFRKEKAPSAAAIGGETELVNVDLEGNRTRSENEEEEEEEHETPCMNLWVSIGSLVVTTVLVAITAEWLVDSIDGITSTGKISKEFVGMILLPIVGNAAEHLTAVTVSVKDKLTLSLGVAVGSSIQIALFVIPFVITLGWILGKPLTLLFDPYESVALFFSVLTVNYVVQDGKSNWLEGFILMCLYIILAVTFWFYPGSDPSGVLAQCH</sequence>
<evidence type="ECO:0000259" key="10">
    <source>
        <dbReference type="Pfam" id="PF01699"/>
    </source>
</evidence>
<evidence type="ECO:0000256" key="5">
    <source>
        <dbReference type="ARBA" id="ARBA00022989"/>
    </source>
</evidence>
<dbReference type="GO" id="GO:0006874">
    <property type="term" value="P:intracellular calcium ion homeostasis"/>
    <property type="evidence" value="ECO:0007669"/>
    <property type="project" value="TreeGrafter"/>
</dbReference>
<evidence type="ECO:0000256" key="9">
    <source>
        <dbReference type="SAM" id="Phobius"/>
    </source>
</evidence>
<feature type="transmembrane region" description="Helical" evidence="9">
    <location>
        <begin position="419"/>
        <end position="438"/>
    </location>
</feature>
<protein>
    <submittedName>
        <fullName evidence="11">Calcium/proton exchanger</fullName>
    </submittedName>
</protein>
<keyword evidence="6" id="KW-0406">Ion transport</keyword>
<feature type="compositionally biased region" description="Polar residues" evidence="8">
    <location>
        <begin position="44"/>
        <end position="58"/>
    </location>
</feature>
<feature type="transmembrane region" description="Helical" evidence="9">
    <location>
        <begin position="450"/>
        <end position="474"/>
    </location>
</feature>
<evidence type="ECO:0000313" key="12">
    <source>
        <dbReference type="Proteomes" id="UP000298030"/>
    </source>
</evidence>
<dbReference type="InterPro" id="IPR004837">
    <property type="entry name" value="NaCa_Exmemb"/>
</dbReference>
<accession>A0A4Y7TM97</accession>
<dbReference type="GO" id="GO:0015369">
    <property type="term" value="F:calcium:proton antiporter activity"/>
    <property type="evidence" value="ECO:0007669"/>
    <property type="project" value="TreeGrafter"/>
</dbReference>
<dbReference type="Gene3D" id="1.20.1420.30">
    <property type="entry name" value="NCX, central ion-binding region"/>
    <property type="match status" value="2"/>
</dbReference>
<feature type="transmembrane region" description="Helical" evidence="9">
    <location>
        <begin position="486"/>
        <end position="502"/>
    </location>
</feature>
<keyword evidence="3" id="KW-0813">Transport</keyword>
<feature type="region of interest" description="Disordered" evidence="8">
    <location>
        <begin position="1"/>
        <end position="79"/>
    </location>
</feature>
<evidence type="ECO:0000256" key="2">
    <source>
        <dbReference type="ARBA" id="ARBA00008170"/>
    </source>
</evidence>
<organism evidence="11 12">
    <name type="scientific">Coprinellus micaceus</name>
    <name type="common">Glistening ink-cap mushroom</name>
    <name type="synonym">Coprinus micaceus</name>
    <dbReference type="NCBI Taxonomy" id="71717"/>
    <lineage>
        <taxon>Eukaryota</taxon>
        <taxon>Fungi</taxon>
        <taxon>Dikarya</taxon>
        <taxon>Basidiomycota</taxon>
        <taxon>Agaricomycotina</taxon>
        <taxon>Agaricomycetes</taxon>
        <taxon>Agaricomycetidae</taxon>
        <taxon>Agaricales</taxon>
        <taxon>Agaricineae</taxon>
        <taxon>Psathyrellaceae</taxon>
        <taxon>Coprinellus</taxon>
    </lineage>
</organism>
<name>A0A4Y7TM97_COPMI</name>
<dbReference type="Pfam" id="PF01699">
    <property type="entry name" value="Na_Ca_ex"/>
    <property type="match status" value="2"/>
</dbReference>
<evidence type="ECO:0000256" key="6">
    <source>
        <dbReference type="ARBA" id="ARBA00023065"/>
    </source>
</evidence>
<feature type="transmembrane region" description="Helical" evidence="9">
    <location>
        <begin position="197"/>
        <end position="220"/>
    </location>
</feature>
<dbReference type="AlphaFoldDB" id="A0A4Y7TM97"/>
<feature type="compositionally biased region" description="Basic and acidic residues" evidence="8">
    <location>
        <begin position="30"/>
        <end position="42"/>
    </location>
</feature>
<reference evidence="11 12" key="1">
    <citation type="journal article" date="2019" name="Nat. Ecol. Evol.">
        <title>Megaphylogeny resolves global patterns of mushroom evolution.</title>
        <authorList>
            <person name="Varga T."/>
            <person name="Krizsan K."/>
            <person name="Foldi C."/>
            <person name="Dima B."/>
            <person name="Sanchez-Garcia M."/>
            <person name="Sanchez-Ramirez S."/>
            <person name="Szollosi G.J."/>
            <person name="Szarkandi J.G."/>
            <person name="Papp V."/>
            <person name="Albert L."/>
            <person name="Andreopoulos W."/>
            <person name="Angelini C."/>
            <person name="Antonin V."/>
            <person name="Barry K.W."/>
            <person name="Bougher N.L."/>
            <person name="Buchanan P."/>
            <person name="Buyck B."/>
            <person name="Bense V."/>
            <person name="Catcheside P."/>
            <person name="Chovatia M."/>
            <person name="Cooper J."/>
            <person name="Damon W."/>
            <person name="Desjardin D."/>
            <person name="Finy P."/>
            <person name="Geml J."/>
            <person name="Haridas S."/>
            <person name="Hughes K."/>
            <person name="Justo A."/>
            <person name="Karasinski D."/>
            <person name="Kautmanova I."/>
            <person name="Kiss B."/>
            <person name="Kocsube S."/>
            <person name="Kotiranta H."/>
            <person name="LaButti K.M."/>
            <person name="Lechner B.E."/>
            <person name="Liimatainen K."/>
            <person name="Lipzen A."/>
            <person name="Lukacs Z."/>
            <person name="Mihaltcheva S."/>
            <person name="Morgado L.N."/>
            <person name="Niskanen T."/>
            <person name="Noordeloos M.E."/>
            <person name="Ohm R.A."/>
            <person name="Ortiz-Santana B."/>
            <person name="Ovrebo C."/>
            <person name="Racz N."/>
            <person name="Riley R."/>
            <person name="Savchenko A."/>
            <person name="Shiryaev A."/>
            <person name="Soop K."/>
            <person name="Spirin V."/>
            <person name="Szebenyi C."/>
            <person name="Tomsovsky M."/>
            <person name="Tulloss R.E."/>
            <person name="Uehling J."/>
            <person name="Grigoriev I.V."/>
            <person name="Vagvolgyi C."/>
            <person name="Papp T."/>
            <person name="Martin F.M."/>
            <person name="Miettinen O."/>
            <person name="Hibbett D.S."/>
            <person name="Nagy L.G."/>
        </authorList>
    </citation>
    <scope>NUCLEOTIDE SEQUENCE [LARGE SCALE GENOMIC DNA]</scope>
    <source>
        <strain evidence="11 12">FP101781</strain>
    </source>
</reference>
<evidence type="ECO:0000256" key="7">
    <source>
        <dbReference type="ARBA" id="ARBA00023136"/>
    </source>
</evidence>
<comment type="subcellular location">
    <subcellularLocation>
        <location evidence="1">Endomembrane system</location>
        <topology evidence="1">Multi-pass membrane protein</topology>
    </subcellularLocation>
</comment>
<comment type="similarity">
    <text evidence="2">Belongs to the Ca(2+):cation antiporter (CaCA) (TC 2.A.19) family.</text>
</comment>
<dbReference type="InterPro" id="IPR044880">
    <property type="entry name" value="NCX_ion-bd_dom_sf"/>
</dbReference>
<dbReference type="PANTHER" id="PTHR31503">
    <property type="entry name" value="VACUOLAR CALCIUM ION TRANSPORTER"/>
    <property type="match status" value="1"/>
</dbReference>
<evidence type="ECO:0000256" key="4">
    <source>
        <dbReference type="ARBA" id="ARBA00022692"/>
    </source>
</evidence>
<keyword evidence="7 9" id="KW-0472">Membrane</keyword>
<keyword evidence="5 9" id="KW-1133">Transmembrane helix</keyword>
<gene>
    <name evidence="11" type="ORF">FA13DRAFT_1729305</name>
</gene>
<feature type="transmembrane region" description="Helical" evidence="9">
    <location>
        <begin position="241"/>
        <end position="259"/>
    </location>
</feature>
<feature type="compositionally biased region" description="Basic and acidic residues" evidence="8">
    <location>
        <begin position="1"/>
        <end position="12"/>
    </location>
</feature>
<keyword evidence="4 9" id="KW-0812">Transmembrane</keyword>
<feature type="transmembrane region" description="Helical" evidence="9">
    <location>
        <begin position="271"/>
        <end position="292"/>
    </location>
</feature>
<feature type="domain" description="Sodium/calcium exchanger membrane region" evidence="10">
    <location>
        <begin position="384"/>
        <end position="527"/>
    </location>
</feature>
<feature type="transmembrane region" description="Helical" evidence="9">
    <location>
        <begin position="109"/>
        <end position="127"/>
    </location>
</feature>
<keyword evidence="12" id="KW-1185">Reference proteome</keyword>
<feature type="transmembrane region" description="Helical" evidence="9">
    <location>
        <begin position="169"/>
        <end position="191"/>
    </location>
</feature>
<feature type="transmembrane region" description="Helical" evidence="9">
    <location>
        <begin position="139"/>
        <end position="157"/>
    </location>
</feature>
<dbReference type="EMBL" id="QPFP01000009">
    <property type="protein sequence ID" value="TEB34649.1"/>
    <property type="molecule type" value="Genomic_DNA"/>
</dbReference>
<dbReference type="Proteomes" id="UP000298030">
    <property type="component" value="Unassembled WGS sequence"/>
</dbReference>
<dbReference type="InterPro" id="IPR004713">
    <property type="entry name" value="CaH_exchang"/>
</dbReference>
<dbReference type="GO" id="GO:0000329">
    <property type="term" value="C:fungal-type vacuole membrane"/>
    <property type="evidence" value="ECO:0007669"/>
    <property type="project" value="TreeGrafter"/>
</dbReference>
<evidence type="ECO:0000313" key="11">
    <source>
        <dbReference type="EMBL" id="TEB34649.1"/>
    </source>
</evidence>
<dbReference type="PANTHER" id="PTHR31503:SF20">
    <property type="entry name" value="CA(2+)_H(+) EXCHANGER, PUTATIVE (EUROFUNG)-RELATED"/>
    <property type="match status" value="1"/>
</dbReference>
<feature type="domain" description="Sodium/calcium exchanger membrane region" evidence="10">
    <location>
        <begin position="137"/>
        <end position="294"/>
    </location>
</feature>
<evidence type="ECO:0000256" key="3">
    <source>
        <dbReference type="ARBA" id="ARBA00022448"/>
    </source>
</evidence>
<comment type="caution">
    <text evidence="11">The sequence shown here is derived from an EMBL/GenBank/DDBJ whole genome shotgun (WGS) entry which is preliminary data.</text>
</comment>
<dbReference type="OrthoDB" id="1699231at2759"/>
<feature type="transmembrane region" description="Helical" evidence="9">
    <location>
        <begin position="509"/>
        <end position="529"/>
    </location>
</feature>